<evidence type="ECO:0000313" key="3">
    <source>
        <dbReference type="Proteomes" id="UP001175228"/>
    </source>
</evidence>
<evidence type="ECO:0000256" key="1">
    <source>
        <dbReference type="SAM" id="MobiDB-lite"/>
    </source>
</evidence>
<keyword evidence="3" id="KW-1185">Reference proteome</keyword>
<accession>A0AA39USQ6</accession>
<feature type="region of interest" description="Disordered" evidence="1">
    <location>
        <begin position="44"/>
        <end position="70"/>
    </location>
</feature>
<organism evidence="2 3">
    <name type="scientific">Armillaria luteobubalina</name>
    <dbReference type="NCBI Taxonomy" id="153913"/>
    <lineage>
        <taxon>Eukaryota</taxon>
        <taxon>Fungi</taxon>
        <taxon>Dikarya</taxon>
        <taxon>Basidiomycota</taxon>
        <taxon>Agaricomycotina</taxon>
        <taxon>Agaricomycetes</taxon>
        <taxon>Agaricomycetidae</taxon>
        <taxon>Agaricales</taxon>
        <taxon>Marasmiineae</taxon>
        <taxon>Physalacriaceae</taxon>
        <taxon>Armillaria</taxon>
    </lineage>
</organism>
<reference evidence="2" key="1">
    <citation type="submission" date="2023-06" db="EMBL/GenBank/DDBJ databases">
        <authorList>
            <consortium name="Lawrence Berkeley National Laboratory"/>
            <person name="Ahrendt S."/>
            <person name="Sahu N."/>
            <person name="Indic B."/>
            <person name="Wong-Bajracharya J."/>
            <person name="Merenyi Z."/>
            <person name="Ke H.-M."/>
            <person name="Monk M."/>
            <person name="Kocsube S."/>
            <person name="Drula E."/>
            <person name="Lipzen A."/>
            <person name="Balint B."/>
            <person name="Henrissat B."/>
            <person name="Andreopoulos B."/>
            <person name="Martin F.M."/>
            <person name="Harder C.B."/>
            <person name="Rigling D."/>
            <person name="Ford K.L."/>
            <person name="Foster G.D."/>
            <person name="Pangilinan J."/>
            <person name="Papanicolaou A."/>
            <person name="Barry K."/>
            <person name="LaButti K."/>
            <person name="Viragh M."/>
            <person name="Koriabine M."/>
            <person name="Yan M."/>
            <person name="Riley R."/>
            <person name="Champramary S."/>
            <person name="Plett K.L."/>
            <person name="Tsai I.J."/>
            <person name="Slot J."/>
            <person name="Sipos G."/>
            <person name="Plett J."/>
            <person name="Nagy L.G."/>
            <person name="Grigoriev I.V."/>
        </authorList>
    </citation>
    <scope>NUCLEOTIDE SEQUENCE</scope>
    <source>
        <strain evidence="2">HWK02</strain>
    </source>
</reference>
<dbReference type="EMBL" id="JAUEPU010000017">
    <property type="protein sequence ID" value="KAK0495794.1"/>
    <property type="molecule type" value="Genomic_DNA"/>
</dbReference>
<name>A0AA39USQ6_9AGAR</name>
<gene>
    <name evidence="2" type="ORF">EDD18DRAFT_1332522</name>
</gene>
<dbReference type="AlphaFoldDB" id="A0AA39USQ6"/>
<sequence length="296" mass="33847">MTKRISLKYSSEVYFGHYHRRIYKAGPHDFGIEKIEAEKGDHIGGSRDLHPCERKAPHNNDSYKNGSYDDALKPGSMRRNPCLLRENDLRRSQVDFFGDRKNFGIDAGKFKSDDDVDLRWPDKDRIQAIANLMRLEMQTRIHAQMSCTRRHFFRLRVLNYVFPGKNVKHLGMFESGHWKHIVVQSGARGPGRLRVLCISGNESSMCCGSVDLGFSLEVKMIRRNPNSPPYILTWIIGIRYQNGGHGCTTSQEPRGNTSREERKTMKCLSYRLPVVAESSNGETLFLGASHELRSAE</sequence>
<feature type="compositionally biased region" description="Basic and acidic residues" evidence="1">
    <location>
        <begin position="44"/>
        <end position="58"/>
    </location>
</feature>
<proteinExistence type="predicted"/>
<comment type="caution">
    <text evidence="2">The sequence shown here is derived from an EMBL/GenBank/DDBJ whole genome shotgun (WGS) entry which is preliminary data.</text>
</comment>
<protein>
    <submittedName>
        <fullName evidence="2">Uncharacterized protein</fullName>
    </submittedName>
</protein>
<evidence type="ECO:0000313" key="2">
    <source>
        <dbReference type="EMBL" id="KAK0495794.1"/>
    </source>
</evidence>
<dbReference type="Proteomes" id="UP001175228">
    <property type="component" value="Unassembled WGS sequence"/>
</dbReference>